<dbReference type="HOGENOM" id="CLU_087348_0_0_1"/>
<dbReference type="GeneID" id="19146863"/>
<dbReference type="Proteomes" id="UP000053841">
    <property type="component" value="Unassembled WGS sequence"/>
</dbReference>
<reference evidence="1 2" key="1">
    <citation type="journal article" date="2013" name="PLoS Genet.">
        <title>Comparative genome structure, secondary metabolite, and effector coding capacity across Cochliobolus pathogens.</title>
        <authorList>
            <person name="Condon B.J."/>
            <person name="Leng Y."/>
            <person name="Wu D."/>
            <person name="Bushley K.E."/>
            <person name="Ohm R.A."/>
            <person name="Otillar R."/>
            <person name="Martin J."/>
            <person name="Schackwitz W."/>
            <person name="Grimwood J."/>
            <person name="MohdZainudin N."/>
            <person name="Xue C."/>
            <person name="Wang R."/>
            <person name="Manning V.A."/>
            <person name="Dhillon B."/>
            <person name="Tu Z.J."/>
            <person name="Steffenson B.J."/>
            <person name="Salamov A."/>
            <person name="Sun H."/>
            <person name="Lowry S."/>
            <person name="LaButti K."/>
            <person name="Han J."/>
            <person name="Copeland A."/>
            <person name="Lindquist E."/>
            <person name="Barry K."/>
            <person name="Schmutz J."/>
            <person name="Baker S.E."/>
            <person name="Ciuffetti L.M."/>
            <person name="Grigoriev I.V."/>
            <person name="Zhong S."/>
            <person name="Turgeon B.G."/>
        </authorList>
    </citation>
    <scope>NUCLEOTIDE SEQUENCE [LARGE SCALE GENOMIC DNA]</scope>
    <source>
        <strain evidence="1 2">26-R-13</strain>
    </source>
</reference>
<dbReference type="KEGG" id="bze:COCCADRAFT_31041"/>
<dbReference type="OrthoDB" id="194443at2759"/>
<keyword evidence="2" id="KW-1185">Reference proteome</keyword>
<accession>W6XJW6</accession>
<dbReference type="PANTHER" id="PTHR47843">
    <property type="entry name" value="BTB DOMAIN-CONTAINING PROTEIN-RELATED"/>
    <property type="match status" value="1"/>
</dbReference>
<dbReference type="Gene3D" id="3.30.710.10">
    <property type="entry name" value="Potassium Channel Kv1.1, Chain A"/>
    <property type="match status" value="1"/>
</dbReference>
<dbReference type="eggNOG" id="ENOG502SVBQ">
    <property type="taxonomic scope" value="Eukaryota"/>
</dbReference>
<sequence>MTEFDRLRGPGIEIHVGTTITMENVSNNDTHNVWSLPRALISHYSPFLEAACSRYFKECRENRIKLPDDDTTVFALFVEWMYYGQYTIASLSPPSAKTASRASIDAKCWVLGDKLLCTGFKNYAMGRIYAQHTAISFNTAVTTSDVEYACDNSAVHSKLREFYVAFVATYFNDPNRIHGTAEEWDGLFLKRADMRLLLLQGFRLGDRDFLKSKGHYFEKNDKMCVVIDQK</sequence>
<gene>
    <name evidence="1" type="ORF">COCCADRAFT_31041</name>
</gene>
<organism evidence="1 2">
    <name type="scientific">Cochliobolus carbonum (strain 26-R-13)</name>
    <name type="common">Maize leaf spot fungus</name>
    <name type="synonym">Bipolaris zeicola</name>
    <dbReference type="NCBI Taxonomy" id="930089"/>
    <lineage>
        <taxon>Eukaryota</taxon>
        <taxon>Fungi</taxon>
        <taxon>Dikarya</taxon>
        <taxon>Ascomycota</taxon>
        <taxon>Pezizomycotina</taxon>
        <taxon>Dothideomycetes</taxon>
        <taxon>Pleosporomycetidae</taxon>
        <taxon>Pleosporales</taxon>
        <taxon>Pleosporineae</taxon>
        <taxon>Pleosporaceae</taxon>
        <taxon>Bipolaris</taxon>
    </lineage>
</organism>
<dbReference type="AlphaFoldDB" id="W6XJW6"/>
<name>W6XJW6_COCC2</name>
<dbReference type="SUPFAM" id="SSF54695">
    <property type="entry name" value="POZ domain"/>
    <property type="match status" value="1"/>
</dbReference>
<evidence type="ECO:0008006" key="3">
    <source>
        <dbReference type="Google" id="ProtNLM"/>
    </source>
</evidence>
<dbReference type="CDD" id="cd18186">
    <property type="entry name" value="BTB_POZ_ZBTB_KLHL-like"/>
    <property type="match status" value="1"/>
</dbReference>
<proteinExistence type="predicted"/>
<evidence type="ECO:0000313" key="2">
    <source>
        <dbReference type="Proteomes" id="UP000053841"/>
    </source>
</evidence>
<dbReference type="InterPro" id="IPR011333">
    <property type="entry name" value="SKP1/BTB/POZ_sf"/>
</dbReference>
<protein>
    <recommendedName>
        <fullName evidence="3">BTB domain-containing protein</fullName>
    </recommendedName>
</protein>
<evidence type="ECO:0000313" key="1">
    <source>
        <dbReference type="EMBL" id="EUC27487.1"/>
    </source>
</evidence>
<dbReference type="EMBL" id="KI964920">
    <property type="protein sequence ID" value="EUC27487.1"/>
    <property type="molecule type" value="Genomic_DNA"/>
</dbReference>
<dbReference type="STRING" id="930089.W6XJW6"/>
<dbReference type="RefSeq" id="XP_007718207.1">
    <property type="nucleotide sequence ID" value="XM_007720017.1"/>
</dbReference>